<keyword evidence="1" id="KW-1133">Transmembrane helix</keyword>
<proteinExistence type="predicted"/>
<dbReference type="EMBL" id="GBXM01005736">
    <property type="protein sequence ID" value="JAI02842.1"/>
    <property type="molecule type" value="Transcribed_RNA"/>
</dbReference>
<feature type="transmembrane region" description="Helical" evidence="1">
    <location>
        <begin position="38"/>
        <end position="60"/>
    </location>
</feature>
<keyword evidence="1" id="KW-0812">Transmembrane</keyword>
<reference evidence="2" key="2">
    <citation type="journal article" date="2015" name="Fish Shellfish Immunol.">
        <title>Early steps in the European eel (Anguilla anguilla)-Vibrio vulnificus interaction in the gills: Role of the RtxA13 toxin.</title>
        <authorList>
            <person name="Callol A."/>
            <person name="Pajuelo D."/>
            <person name="Ebbesson L."/>
            <person name="Teles M."/>
            <person name="MacKenzie S."/>
            <person name="Amaro C."/>
        </authorList>
    </citation>
    <scope>NUCLEOTIDE SEQUENCE</scope>
</reference>
<evidence type="ECO:0000313" key="2">
    <source>
        <dbReference type="EMBL" id="JAI02842.1"/>
    </source>
</evidence>
<organism evidence="2">
    <name type="scientific">Anguilla anguilla</name>
    <name type="common">European freshwater eel</name>
    <name type="synonym">Muraena anguilla</name>
    <dbReference type="NCBI Taxonomy" id="7936"/>
    <lineage>
        <taxon>Eukaryota</taxon>
        <taxon>Metazoa</taxon>
        <taxon>Chordata</taxon>
        <taxon>Craniata</taxon>
        <taxon>Vertebrata</taxon>
        <taxon>Euteleostomi</taxon>
        <taxon>Actinopterygii</taxon>
        <taxon>Neopterygii</taxon>
        <taxon>Teleostei</taxon>
        <taxon>Anguilliformes</taxon>
        <taxon>Anguillidae</taxon>
        <taxon>Anguilla</taxon>
    </lineage>
</organism>
<protein>
    <submittedName>
        <fullName evidence="2">Uncharacterized protein</fullName>
    </submittedName>
</protein>
<reference evidence="2" key="1">
    <citation type="submission" date="2014-11" db="EMBL/GenBank/DDBJ databases">
        <authorList>
            <person name="Amaro Gonzalez C."/>
        </authorList>
    </citation>
    <scope>NUCLEOTIDE SEQUENCE</scope>
</reference>
<name>A0A0E9XK96_ANGAN</name>
<sequence>MRLFYSDHGSFLFPLFSCLSEGGQQCHNFVRSQMALRVLHSISLLCCLVLIYAAFHPIFLRGKGKPFYFF</sequence>
<evidence type="ECO:0000256" key="1">
    <source>
        <dbReference type="SAM" id="Phobius"/>
    </source>
</evidence>
<dbReference type="AlphaFoldDB" id="A0A0E9XK96"/>
<keyword evidence="1" id="KW-0472">Membrane</keyword>
<accession>A0A0E9XK96</accession>